<keyword evidence="1" id="KW-1133">Transmembrane helix</keyword>
<reference evidence="2" key="1">
    <citation type="submission" date="2019-08" db="EMBL/GenBank/DDBJ databases">
        <authorList>
            <person name="Kucharzyk K."/>
            <person name="Murdoch R.W."/>
            <person name="Higgins S."/>
            <person name="Loffler F."/>
        </authorList>
    </citation>
    <scope>NUCLEOTIDE SEQUENCE</scope>
</reference>
<feature type="transmembrane region" description="Helical" evidence="1">
    <location>
        <begin position="45"/>
        <end position="64"/>
    </location>
</feature>
<proteinExistence type="predicted"/>
<dbReference type="AlphaFoldDB" id="A0A645JKQ1"/>
<gene>
    <name evidence="2" type="ORF">SDC9_212016</name>
</gene>
<dbReference type="PROSITE" id="PS51257">
    <property type="entry name" value="PROKAR_LIPOPROTEIN"/>
    <property type="match status" value="1"/>
</dbReference>
<protein>
    <submittedName>
        <fullName evidence="2">Uncharacterized protein</fullName>
    </submittedName>
</protein>
<accession>A0A645JKQ1</accession>
<dbReference type="EMBL" id="VSSQ01144833">
    <property type="protein sequence ID" value="MPN64245.1"/>
    <property type="molecule type" value="Genomic_DNA"/>
</dbReference>
<evidence type="ECO:0000313" key="2">
    <source>
        <dbReference type="EMBL" id="MPN64245.1"/>
    </source>
</evidence>
<name>A0A645JKQ1_9ZZZZ</name>
<feature type="transmembrane region" description="Helical" evidence="1">
    <location>
        <begin position="6"/>
        <end position="33"/>
    </location>
</feature>
<evidence type="ECO:0000256" key="1">
    <source>
        <dbReference type="SAM" id="Phobius"/>
    </source>
</evidence>
<keyword evidence="1" id="KW-0472">Membrane</keyword>
<keyword evidence="1" id="KW-0812">Transmembrane</keyword>
<sequence length="65" mass="6855">MKLVFVMGLYLGLSLTLAAMAFTVVACVGLLLWLWAGKRSVKTRIALAPVLSLGALAAVALGYLF</sequence>
<comment type="caution">
    <text evidence="2">The sequence shown here is derived from an EMBL/GenBank/DDBJ whole genome shotgun (WGS) entry which is preliminary data.</text>
</comment>
<organism evidence="2">
    <name type="scientific">bioreactor metagenome</name>
    <dbReference type="NCBI Taxonomy" id="1076179"/>
    <lineage>
        <taxon>unclassified sequences</taxon>
        <taxon>metagenomes</taxon>
        <taxon>ecological metagenomes</taxon>
    </lineage>
</organism>